<keyword evidence="4" id="KW-1185">Reference proteome</keyword>
<reference evidence="3" key="1">
    <citation type="submission" date="2021-07" db="EMBL/GenBank/DDBJ databases">
        <authorList>
            <person name="Durling M."/>
        </authorList>
    </citation>
    <scope>NUCLEOTIDE SEQUENCE</scope>
</reference>
<evidence type="ECO:0000313" key="3">
    <source>
        <dbReference type="EMBL" id="CAG8975310.1"/>
    </source>
</evidence>
<evidence type="ECO:0000256" key="2">
    <source>
        <dbReference type="SAM" id="SignalP"/>
    </source>
</evidence>
<organism evidence="3 4">
    <name type="scientific">Hymenoscyphus albidus</name>
    <dbReference type="NCBI Taxonomy" id="595503"/>
    <lineage>
        <taxon>Eukaryota</taxon>
        <taxon>Fungi</taxon>
        <taxon>Dikarya</taxon>
        <taxon>Ascomycota</taxon>
        <taxon>Pezizomycotina</taxon>
        <taxon>Leotiomycetes</taxon>
        <taxon>Helotiales</taxon>
        <taxon>Helotiaceae</taxon>
        <taxon>Hymenoscyphus</taxon>
    </lineage>
</organism>
<sequence length="758" mass="80573">MVNLIDSLPSFLTGLTLALATFRSATAVSTTNTFKNTTLHTITSSIPSSINLAATVTQNCCFLVQDTVHGAWWEQYRTLTSIKNVNFTSYTYYVTPYSNSTITNANARVFANNSTFYLTETRGRDPMSTYVNPNPGPYYEGKKLVPTGNITQTVVGRQTINSPAAFYIYSTVKVITAAPVTDSLGSFVCGTQGVVTNAWVTDADAFRTIDNENSNAQSYWGTSKIPDVKYPTTTFTSILTTTYLDYQSSFPVTETYTWEIESYSTSHAPFPMAGVTLTFEKPFVYTPSWAASGATGIGWGDCDGQDKGTVHYGHLPSTLKDCMVGVPHIVSQYPNLASCLIAGPKIATQTVCSGAAPESQKAIGGDLTASTTITVNPTPDPAASQGSAAQPFSTHNPPNPAPASPVISIIPQSTPQEQTQAPATSFLAPAHPPTPTDFIPLPIISKPSQGEQYVSSGGQPFVTTAFYTVSYNPESSVDGSTIMIDGQTRIVVAQTVAAPLEIIGRTTWISGTLNVILPASKTLLVDPKILPTTVQAQTMVSDSKTYIVLSTPVTIPIPNVTPQDQAAQILKSIIFISGTPNIVIPASRNIIYNPMLLPTGSEAKTIISGGQAYMFFETPVTMPIPSFSHSTNVISGTLNAIIPASQTILFDPSLLPTGVSGSTLVSGSSTYIILDTPVTVPIVHSSPFSIYDIVSKFSFDVTLPSRTTSIVSPTGSPTIIRAATPAATASQKSKARRVEKNSFGFFGTLGAVLLLIAF</sequence>
<comment type="caution">
    <text evidence="3">The sequence shown here is derived from an EMBL/GenBank/DDBJ whole genome shotgun (WGS) entry which is preliminary data.</text>
</comment>
<evidence type="ECO:0000313" key="4">
    <source>
        <dbReference type="Proteomes" id="UP000701801"/>
    </source>
</evidence>
<dbReference type="Proteomes" id="UP000701801">
    <property type="component" value="Unassembled WGS sequence"/>
</dbReference>
<dbReference type="EMBL" id="CAJVRM010000132">
    <property type="protein sequence ID" value="CAG8975310.1"/>
    <property type="molecule type" value="Genomic_DNA"/>
</dbReference>
<feature type="compositionally biased region" description="Polar residues" evidence="1">
    <location>
        <begin position="384"/>
        <end position="395"/>
    </location>
</feature>
<gene>
    <name evidence="3" type="ORF">HYALB_00010553</name>
</gene>
<protein>
    <submittedName>
        <fullName evidence="3">Uncharacterized protein</fullName>
    </submittedName>
</protein>
<feature type="chain" id="PRO_5040471989" evidence="2">
    <location>
        <begin position="28"/>
        <end position="758"/>
    </location>
</feature>
<name>A0A9N9LLI7_9HELO</name>
<proteinExistence type="predicted"/>
<feature type="region of interest" description="Disordered" evidence="1">
    <location>
        <begin position="370"/>
        <end position="402"/>
    </location>
</feature>
<accession>A0A9N9LLI7</accession>
<feature type="signal peptide" evidence="2">
    <location>
        <begin position="1"/>
        <end position="27"/>
    </location>
</feature>
<keyword evidence="2" id="KW-0732">Signal</keyword>
<evidence type="ECO:0000256" key="1">
    <source>
        <dbReference type="SAM" id="MobiDB-lite"/>
    </source>
</evidence>
<dbReference type="AlphaFoldDB" id="A0A9N9LLI7"/>
<dbReference type="OrthoDB" id="5327321at2759"/>